<evidence type="ECO:0000256" key="1">
    <source>
        <dbReference type="ARBA" id="ARBA00012493"/>
    </source>
</evidence>
<dbReference type="CDD" id="cd00303">
    <property type="entry name" value="retropepsin_like"/>
    <property type="match status" value="1"/>
</dbReference>
<dbReference type="InterPro" id="IPR021109">
    <property type="entry name" value="Peptidase_aspartic_dom_sf"/>
</dbReference>
<dbReference type="GO" id="GO:0003676">
    <property type="term" value="F:nucleic acid binding"/>
    <property type="evidence" value="ECO:0007669"/>
    <property type="project" value="InterPro"/>
</dbReference>
<dbReference type="EC" id="2.7.7.49" evidence="1"/>
<evidence type="ECO:0000259" key="10">
    <source>
        <dbReference type="PROSITE" id="PS50158"/>
    </source>
</evidence>
<protein>
    <recommendedName>
        <fullName evidence="1">RNA-directed DNA polymerase</fullName>
        <ecNumber evidence="1">2.7.7.49</ecNumber>
    </recommendedName>
</protein>
<feature type="compositionally biased region" description="Basic and acidic residues" evidence="9">
    <location>
        <begin position="41"/>
        <end position="51"/>
    </location>
</feature>
<keyword evidence="8" id="KW-0479">Metal-binding</keyword>
<dbReference type="InterPro" id="IPR041373">
    <property type="entry name" value="RT_RNaseH"/>
</dbReference>
<dbReference type="Proteomes" id="UP001168821">
    <property type="component" value="Unassembled WGS sequence"/>
</dbReference>
<accession>A0AA38IRK7</accession>
<keyword evidence="8" id="KW-0863">Zinc-finger</keyword>
<dbReference type="InterPro" id="IPR000477">
    <property type="entry name" value="RT_dom"/>
</dbReference>
<dbReference type="GO" id="GO:0008270">
    <property type="term" value="F:zinc ion binding"/>
    <property type="evidence" value="ECO:0007669"/>
    <property type="project" value="UniProtKB-KW"/>
</dbReference>
<evidence type="ECO:0000313" key="13">
    <source>
        <dbReference type="Proteomes" id="UP001168821"/>
    </source>
</evidence>
<dbReference type="Pfam" id="PF13650">
    <property type="entry name" value="Asp_protease_2"/>
    <property type="match status" value="1"/>
</dbReference>
<dbReference type="FunFam" id="3.30.70.270:FF:000020">
    <property type="entry name" value="Transposon Tf2-6 polyprotein-like Protein"/>
    <property type="match status" value="1"/>
</dbReference>
<dbReference type="Pfam" id="PF00078">
    <property type="entry name" value="RVT_1"/>
    <property type="match status" value="1"/>
</dbReference>
<dbReference type="SUPFAM" id="SSF57756">
    <property type="entry name" value="Retrovirus zinc finger-like domains"/>
    <property type="match status" value="1"/>
</dbReference>
<dbReference type="FunFam" id="3.10.20.370:FF:000001">
    <property type="entry name" value="Retrovirus-related Pol polyprotein from transposon 17.6-like protein"/>
    <property type="match status" value="1"/>
</dbReference>
<evidence type="ECO:0000256" key="2">
    <source>
        <dbReference type="ARBA" id="ARBA00022679"/>
    </source>
</evidence>
<evidence type="ECO:0000256" key="5">
    <source>
        <dbReference type="ARBA" id="ARBA00022759"/>
    </source>
</evidence>
<dbReference type="PROSITE" id="PS50158">
    <property type="entry name" value="ZF_CCHC"/>
    <property type="match status" value="1"/>
</dbReference>
<keyword evidence="4" id="KW-0540">Nuclease</keyword>
<evidence type="ECO:0000256" key="4">
    <source>
        <dbReference type="ARBA" id="ARBA00022722"/>
    </source>
</evidence>
<feature type="region of interest" description="Disordered" evidence="9">
    <location>
        <begin position="1"/>
        <end position="88"/>
    </location>
</feature>
<dbReference type="InterPro" id="IPR043502">
    <property type="entry name" value="DNA/RNA_pol_sf"/>
</dbReference>
<keyword evidence="8" id="KW-0862">Zinc</keyword>
<dbReference type="PROSITE" id="PS50878">
    <property type="entry name" value="RT_POL"/>
    <property type="match status" value="1"/>
</dbReference>
<dbReference type="CDD" id="cd01647">
    <property type="entry name" value="RT_LTR"/>
    <property type="match status" value="1"/>
</dbReference>
<dbReference type="AlphaFoldDB" id="A0AA38IRK7"/>
<dbReference type="EMBL" id="JALNTZ010000002">
    <property type="protein sequence ID" value="KAJ3662010.1"/>
    <property type="molecule type" value="Genomic_DNA"/>
</dbReference>
<dbReference type="GO" id="GO:0003964">
    <property type="term" value="F:RNA-directed DNA polymerase activity"/>
    <property type="evidence" value="ECO:0007669"/>
    <property type="project" value="UniProtKB-KW"/>
</dbReference>
<evidence type="ECO:0000256" key="7">
    <source>
        <dbReference type="ARBA" id="ARBA00022918"/>
    </source>
</evidence>
<evidence type="ECO:0000259" key="11">
    <source>
        <dbReference type="PROSITE" id="PS50878"/>
    </source>
</evidence>
<feature type="compositionally biased region" description="Basic residues" evidence="9">
    <location>
        <begin position="31"/>
        <end position="40"/>
    </location>
</feature>
<evidence type="ECO:0000256" key="9">
    <source>
        <dbReference type="SAM" id="MobiDB-lite"/>
    </source>
</evidence>
<organism evidence="12 13">
    <name type="scientific">Zophobas morio</name>
    <dbReference type="NCBI Taxonomy" id="2755281"/>
    <lineage>
        <taxon>Eukaryota</taxon>
        <taxon>Metazoa</taxon>
        <taxon>Ecdysozoa</taxon>
        <taxon>Arthropoda</taxon>
        <taxon>Hexapoda</taxon>
        <taxon>Insecta</taxon>
        <taxon>Pterygota</taxon>
        <taxon>Neoptera</taxon>
        <taxon>Endopterygota</taxon>
        <taxon>Coleoptera</taxon>
        <taxon>Polyphaga</taxon>
        <taxon>Cucujiformia</taxon>
        <taxon>Tenebrionidae</taxon>
        <taxon>Zophobas</taxon>
    </lineage>
</organism>
<keyword evidence="5" id="KW-0255">Endonuclease</keyword>
<name>A0AA38IRK7_9CUCU</name>
<dbReference type="Pfam" id="PF17917">
    <property type="entry name" value="RT_RNaseH"/>
    <property type="match status" value="1"/>
</dbReference>
<dbReference type="InterPro" id="IPR050951">
    <property type="entry name" value="Retrovirus_Pol_polyprotein"/>
</dbReference>
<keyword evidence="6" id="KW-0378">Hydrolase</keyword>
<feature type="compositionally biased region" description="Low complexity" evidence="9">
    <location>
        <begin position="18"/>
        <end position="30"/>
    </location>
</feature>
<evidence type="ECO:0000256" key="8">
    <source>
        <dbReference type="PROSITE-ProRule" id="PRU00047"/>
    </source>
</evidence>
<dbReference type="CDD" id="cd09274">
    <property type="entry name" value="RNase_HI_RT_Ty3"/>
    <property type="match status" value="1"/>
</dbReference>
<dbReference type="SMART" id="SM00343">
    <property type="entry name" value="ZnF_C2HC"/>
    <property type="match status" value="1"/>
</dbReference>
<sequence length="1044" mass="118075">MSDRSRSKSRDRRRRAESSGSSSDAVSISWRSRRRHRSRRSRDERRRERAPSRQGGLSPHTPAMTPPSSPTQRVEGQGPAPSESEDKSLITNLSKVVDHLSRLSQEKSPAFSLRDQDIIDFDPAVVDDVSMWAHKIDECAQIYNWRDNEICHLALNKLKGVALIWYRSLTVTPRTWAEWKLLLQNAFPPSRNLHALMTEMLAMKSISCVTLFDYAYAKLALIRKMHLNLPGPDEVNLILGGIVGNDSLKLAGITEVSHLAAYLKPFGAGEVQPGSTNTPTQSFKKRFRSSFQSRYRGTSSHSNQPESPRPNKSQIVCFLCKESGHKQFECPENKDSRKHCCAFCRNYGHAEQNCYRKNNLRSENVPTNIANKSQKKVFVVSHTTKKNKFYKTVTLNGQFQLQAFIDLGSEVSVITDDLVRKLSLQTVPLTDQVTLNAFGGGEIIARSKVQGRIEVEHIALELNLYVVNFCLPDADLIVGQNFTENETIRYERNGNLLKFYYANSSMLPLAGVNVISVGISGEPVAAEISNLISKFEDCFSDSPSDLKTIPNVEMTLTLTDSKPIVSRPYRLSEKEKCDVREVLGDLISNGIVRPSKSPFASPIVLVSKRNGGKRLCVDYRALNKILVRDSYPLPIIENLIDRLVGAKYFTTLDFLSGYHQIKMAEDSIKYTAFITPEGKYEYLKVPFGLSNAPYVFQRAVDDILVTLRFTKVLAYLDDILIPSGTVEEGLRVLEEVLAIFKHNNIVLNLGKCSFFATEIEYLGYSISSGQIQPSQHKVDAIKKFPTPENVHNVRQFLGLVGHFRKFVPEFSHKSKPLTNLLKKNAGWVWSSEQQSAFDTLRDSLISEPILTLYNPSRETILYTDASRAGLAGMLVQVSESGRECVVGYYSKHTTPTEQRYHSFELECYAIVASVKRFRHYLFGRHFRIFTDCAAVRSAMSKKDLNPRIGRWILELQEYDFEICHKAGRQMSHVDAISRNPVDSNSFCVSIISKDDWLLVVQEADPDIRAIKNILLSGDRLGTKAIFAEYDLRRGKVYRRTERGR</sequence>
<dbReference type="Gene3D" id="4.10.60.10">
    <property type="entry name" value="Zinc finger, CCHC-type"/>
    <property type="match status" value="1"/>
</dbReference>
<dbReference type="Gene3D" id="3.30.70.270">
    <property type="match status" value="2"/>
</dbReference>
<dbReference type="GO" id="GO:0004519">
    <property type="term" value="F:endonuclease activity"/>
    <property type="evidence" value="ECO:0007669"/>
    <property type="project" value="UniProtKB-KW"/>
</dbReference>
<keyword evidence="2" id="KW-0808">Transferase</keyword>
<dbReference type="Gene3D" id="2.40.70.10">
    <property type="entry name" value="Acid Proteases"/>
    <property type="match status" value="1"/>
</dbReference>
<proteinExistence type="predicted"/>
<dbReference type="GO" id="GO:0016787">
    <property type="term" value="F:hydrolase activity"/>
    <property type="evidence" value="ECO:0007669"/>
    <property type="project" value="UniProtKB-KW"/>
</dbReference>
<dbReference type="InterPro" id="IPR043128">
    <property type="entry name" value="Rev_trsase/Diguanyl_cyclase"/>
</dbReference>
<reference evidence="12" key="1">
    <citation type="journal article" date="2023" name="G3 (Bethesda)">
        <title>Whole genome assemblies of Zophobas morio and Tenebrio molitor.</title>
        <authorList>
            <person name="Kaur S."/>
            <person name="Stinson S.A."/>
            <person name="diCenzo G.C."/>
        </authorList>
    </citation>
    <scope>NUCLEOTIDE SEQUENCE</scope>
    <source>
        <strain evidence="12">QUZm001</strain>
    </source>
</reference>
<gene>
    <name evidence="12" type="ORF">Zmor_006378</name>
</gene>
<dbReference type="PANTHER" id="PTHR37984">
    <property type="entry name" value="PROTEIN CBG26694"/>
    <property type="match status" value="1"/>
</dbReference>
<evidence type="ECO:0000256" key="6">
    <source>
        <dbReference type="ARBA" id="ARBA00022801"/>
    </source>
</evidence>
<keyword evidence="7" id="KW-0695">RNA-directed DNA polymerase</keyword>
<feature type="domain" description="CCHC-type" evidence="10">
    <location>
        <begin position="317"/>
        <end position="332"/>
    </location>
</feature>
<keyword evidence="13" id="KW-1185">Reference proteome</keyword>
<dbReference type="SUPFAM" id="SSF56672">
    <property type="entry name" value="DNA/RNA polymerases"/>
    <property type="match status" value="1"/>
</dbReference>
<keyword evidence="3" id="KW-0548">Nucleotidyltransferase</keyword>
<dbReference type="PANTHER" id="PTHR37984:SF5">
    <property type="entry name" value="PROTEIN NYNRIN-LIKE"/>
    <property type="match status" value="1"/>
</dbReference>
<dbReference type="Gene3D" id="3.10.10.10">
    <property type="entry name" value="HIV Type 1 Reverse Transcriptase, subunit A, domain 1"/>
    <property type="match status" value="1"/>
</dbReference>
<dbReference type="InterPro" id="IPR036875">
    <property type="entry name" value="Znf_CCHC_sf"/>
</dbReference>
<dbReference type="InterPro" id="IPR001878">
    <property type="entry name" value="Znf_CCHC"/>
</dbReference>
<dbReference type="Gene3D" id="3.10.20.370">
    <property type="match status" value="1"/>
</dbReference>
<evidence type="ECO:0000256" key="3">
    <source>
        <dbReference type="ARBA" id="ARBA00022695"/>
    </source>
</evidence>
<feature type="domain" description="Reverse transcriptase" evidence="11">
    <location>
        <begin position="587"/>
        <end position="766"/>
    </location>
</feature>
<evidence type="ECO:0000313" key="12">
    <source>
        <dbReference type="EMBL" id="KAJ3662010.1"/>
    </source>
</evidence>
<comment type="caution">
    <text evidence="12">The sequence shown here is derived from an EMBL/GenBank/DDBJ whole genome shotgun (WGS) entry which is preliminary data.</text>
</comment>